<reference evidence="3" key="2">
    <citation type="journal article" date="2014" name="PLoS Genet.">
        <title>Signature gene expression reveals novel clues to the molecular mechanisms of dimorphic transition in Penicillium marneffei.</title>
        <authorList>
            <person name="Yang E."/>
            <person name="Wang G."/>
            <person name="Cai J."/>
            <person name="Woo P.C."/>
            <person name="Lau S.K."/>
            <person name="Yuen K.-Y."/>
            <person name="Chow W.-N."/>
            <person name="Lin X."/>
        </authorList>
    </citation>
    <scope>NUCLEOTIDE SEQUENCE</scope>
    <source>
        <strain evidence="3">PM1</strain>
    </source>
</reference>
<evidence type="ECO:0000256" key="1">
    <source>
        <dbReference type="SAM" id="Phobius"/>
    </source>
</evidence>
<keyword evidence="1" id="KW-0812">Transmembrane</keyword>
<gene>
    <name evidence="3" type="ORF">GQ26_0063510</name>
    <name evidence="2" type="ORF">GQ26_0230020</name>
</gene>
<evidence type="ECO:0000313" key="3">
    <source>
        <dbReference type="EMBL" id="KFX51116.1"/>
    </source>
</evidence>
<name>A0A093VWV1_TALMA</name>
<accession>A0A093VWV1</accession>
<proteinExistence type="predicted"/>
<organism evidence="3">
    <name type="scientific">Talaromyces marneffei PM1</name>
    <dbReference type="NCBI Taxonomy" id="1077442"/>
    <lineage>
        <taxon>Eukaryota</taxon>
        <taxon>Fungi</taxon>
        <taxon>Dikarya</taxon>
        <taxon>Ascomycota</taxon>
        <taxon>Pezizomycotina</taxon>
        <taxon>Eurotiomycetes</taxon>
        <taxon>Eurotiomycetidae</taxon>
        <taxon>Eurotiales</taxon>
        <taxon>Trichocomaceae</taxon>
        <taxon>Talaromyces</taxon>
        <taxon>Talaromyces sect. Talaromyces</taxon>
    </lineage>
</organism>
<keyword evidence="1" id="KW-0472">Membrane</keyword>
<sequence>MPKMPSLTTIFNAFKAVGGSFATLVTVLSNINNALALLSAKSSGVLVFLSALFKFGFRVVLGRMGVGEGR</sequence>
<dbReference type="EMBL" id="JPOX01000023">
    <property type="protein sequence ID" value="KFX45339.1"/>
    <property type="molecule type" value="Genomic_DNA"/>
</dbReference>
<evidence type="ECO:0000313" key="2">
    <source>
        <dbReference type="EMBL" id="KFX45339.1"/>
    </source>
</evidence>
<feature type="transmembrane region" description="Helical" evidence="1">
    <location>
        <begin position="12"/>
        <end position="31"/>
    </location>
</feature>
<dbReference type="HOGENOM" id="CLU_2758595_0_0_1"/>
<comment type="caution">
    <text evidence="3">The sequence shown here is derived from an EMBL/GenBank/DDBJ whole genome shotgun (WGS) entry which is preliminary data.</text>
</comment>
<keyword evidence="1" id="KW-1133">Transmembrane helix</keyword>
<reference key="1">
    <citation type="journal article" date="2014" name="PLoS Genet.">
        <title>Signature Gene Expression Reveals Novel Clues to the Molecular Mechanisms of Dimorphic Transition in Penicillium marneffei.</title>
        <authorList>
            <person name="Yang E."/>
            <person name="Wang G."/>
            <person name="Cai J."/>
            <person name="Woo P.C."/>
            <person name="Lau S.K."/>
            <person name="Yuen K.-Y."/>
            <person name="Chow W.-N."/>
            <person name="Lin X."/>
        </authorList>
    </citation>
    <scope>NUCLEOTIDE SEQUENCE [LARGE SCALE GENOMIC DNA]</scope>
    <source>
        <strain>PM1</strain>
    </source>
</reference>
<dbReference type="EMBL" id="JPOX01000006">
    <property type="protein sequence ID" value="KFX51116.1"/>
    <property type="molecule type" value="Genomic_DNA"/>
</dbReference>
<protein>
    <submittedName>
        <fullName evidence="3">Uncharacterized protein</fullName>
    </submittedName>
</protein>
<dbReference type="AlphaFoldDB" id="A0A093VWV1"/>
<feature type="transmembrane region" description="Helical" evidence="1">
    <location>
        <begin position="43"/>
        <end position="61"/>
    </location>
</feature>